<dbReference type="AlphaFoldDB" id="A0A371D8K5"/>
<gene>
    <name evidence="2" type="ORF">OH76DRAFT_634204</name>
</gene>
<dbReference type="Proteomes" id="UP000256964">
    <property type="component" value="Unassembled WGS sequence"/>
</dbReference>
<sequence>MSLSSSERPTRASAVSVASGEVAEETPFTPKLVVVVIGCLGMFHPLPRRTHAQAPPPMPLQSVSSSSSSASGWCHAGPAVPGTEAAFPSTTTPRQQRVAASPLQTSTGRGAGSVPSADSRHAMTRAWFACPFPLRRLRTRVHCPLPPSPPLAMAARPRCLGFRAAAPVPPAPSSRVRLPPTSLPLPISLLVLVHPLRPSVAVAGEPGSPRTPFIVCLFRGNCDVSGLVLPLTFVCCNVPYVEVLLIFACSLRQMLSC</sequence>
<proteinExistence type="predicted"/>
<evidence type="ECO:0000313" key="2">
    <source>
        <dbReference type="EMBL" id="RDX48850.1"/>
    </source>
</evidence>
<keyword evidence="3" id="KW-1185">Reference proteome</keyword>
<feature type="region of interest" description="Disordered" evidence="1">
    <location>
        <begin position="84"/>
        <end position="118"/>
    </location>
</feature>
<feature type="region of interest" description="Disordered" evidence="1">
    <location>
        <begin position="1"/>
        <end position="22"/>
    </location>
</feature>
<evidence type="ECO:0000313" key="3">
    <source>
        <dbReference type="Proteomes" id="UP000256964"/>
    </source>
</evidence>
<reference evidence="2 3" key="1">
    <citation type="journal article" date="2018" name="Biotechnol. Biofuels">
        <title>Integrative visual omics of the white-rot fungus Polyporus brumalis exposes the biotechnological potential of its oxidative enzymes for delignifying raw plant biomass.</title>
        <authorList>
            <person name="Miyauchi S."/>
            <person name="Rancon A."/>
            <person name="Drula E."/>
            <person name="Hage H."/>
            <person name="Chaduli D."/>
            <person name="Favel A."/>
            <person name="Grisel S."/>
            <person name="Henrissat B."/>
            <person name="Herpoel-Gimbert I."/>
            <person name="Ruiz-Duenas F.J."/>
            <person name="Chevret D."/>
            <person name="Hainaut M."/>
            <person name="Lin J."/>
            <person name="Wang M."/>
            <person name="Pangilinan J."/>
            <person name="Lipzen A."/>
            <person name="Lesage-Meessen L."/>
            <person name="Navarro D."/>
            <person name="Riley R."/>
            <person name="Grigoriev I.V."/>
            <person name="Zhou S."/>
            <person name="Raouche S."/>
            <person name="Rosso M.N."/>
        </authorList>
    </citation>
    <scope>NUCLEOTIDE SEQUENCE [LARGE SCALE GENOMIC DNA]</scope>
    <source>
        <strain evidence="2 3">BRFM 1820</strain>
    </source>
</reference>
<name>A0A371D8K5_9APHY</name>
<dbReference type="EMBL" id="KZ857409">
    <property type="protein sequence ID" value="RDX48850.1"/>
    <property type="molecule type" value="Genomic_DNA"/>
</dbReference>
<feature type="compositionally biased region" description="Low complexity" evidence="1">
    <location>
        <begin position="12"/>
        <end position="21"/>
    </location>
</feature>
<organism evidence="2 3">
    <name type="scientific">Lentinus brumalis</name>
    <dbReference type="NCBI Taxonomy" id="2498619"/>
    <lineage>
        <taxon>Eukaryota</taxon>
        <taxon>Fungi</taxon>
        <taxon>Dikarya</taxon>
        <taxon>Basidiomycota</taxon>
        <taxon>Agaricomycotina</taxon>
        <taxon>Agaricomycetes</taxon>
        <taxon>Polyporales</taxon>
        <taxon>Polyporaceae</taxon>
        <taxon>Lentinus</taxon>
    </lineage>
</organism>
<evidence type="ECO:0000256" key="1">
    <source>
        <dbReference type="SAM" id="MobiDB-lite"/>
    </source>
</evidence>
<protein>
    <submittedName>
        <fullName evidence="2">Uncharacterized protein</fullName>
    </submittedName>
</protein>
<accession>A0A371D8K5</accession>